<dbReference type="InterPro" id="IPR001296">
    <property type="entry name" value="Glyco_trans_1"/>
</dbReference>
<keyword evidence="6" id="KW-1185">Reference proteome</keyword>
<dbReference type="Gene3D" id="3.40.50.2000">
    <property type="entry name" value="Glycogen Phosphorylase B"/>
    <property type="match status" value="2"/>
</dbReference>
<name>A0AAN7UMA4_9PEZI</name>
<evidence type="ECO:0000259" key="3">
    <source>
        <dbReference type="Pfam" id="PF00534"/>
    </source>
</evidence>
<dbReference type="CDD" id="cd03814">
    <property type="entry name" value="GT4-like"/>
    <property type="match status" value="1"/>
</dbReference>
<dbReference type="Pfam" id="PF00534">
    <property type="entry name" value="Glycos_transf_1"/>
    <property type="match status" value="1"/>
</dbReference>
<protein>
    <recommendedName>
        <fullName evidence="7">Glycosyltransferase family 4 protein</fullName>
    </recommendedName>
</protein>
<proteinExistence type="predicted"/>
<sequence>MDAKGHDLATFPAQLRNRQILLCSESFGPVNGVSRTTLMIVNHLRSQGVLVSVVAPHNHTKVNIIPSTDAVEATNKYCPELRLMGVPIPFNPELAVVYPVRLSEIYRRTFAGAPDLIYLASPASLGFQVMIQLQQQRTEDQVPLLCNYQTNLAGYYEMLFPTRLARVASWMFSGIEGYLFRHGSVKTIFYPSTFSRRYLEHVARVQNSKLVVLKRGVNTEGFNPNKRSIELRRTWAPNGELILFTCSRLAGEKGYGFLAQVAAKLAETDLSFKLVIVGNNRNSIVEQEIKGLFEPLIRRGIVIFTGLKVGEDLMTHYASADLFLHCSISETFGLVVLEAMASGVPVIARDEGGPSDTIDHGRTGYLVPPNDLDEFARRVLELSRDAELMRQFGEACRAQALLATWEMIGNKVAWEMLDAIEGREQTAQDIKRAIARRGTTWPIEPVASLMVKARTCLSLMLIFCCWAAIGVCLAAINLIHWAKTLAGSVWAVGYIKNEP</sequence>
<keyword evidence="1" id="KW-0328">Glycosyltransferase</keyword>
<keyword evidence="2" id="KW-0472">Membrane</keyword>
<dbReference type="PANTHER" id="PTHR45947:SF3">
    <property type="entry name" value="SULFOQUINOVOSYL TRANSFERASE SQD2"/>
    <property type="match status" value="1"/>
</dbReference>
<evidence type="ECO:0000313" key="5">
    <source>
        <dbReference type="EMBL" id="KAK5629011.1"/>
    </source>
</evidence>
<comment type="caution">
    <text evidence="5">The sequence shown here is derived from an EMBL/GenBank/DDBJ whole genome shotgun (WGS) entry which is preliminary data.</text>
</comment>
<feature type="domain" description="Glycosyltransferase subfamily 4-like N-terminal" evidence="4">
    <location>
        <begin position="30"/>
        <end position="220"/>
    </location>
</feature>
<evidence type="ECO:0000256" key="1">
    <source>
        <dbReference type="ARBA" id="ARBA00022676"/>
    </source>
</evidence>
<dbReference type="Pfam" id="PF13439">
    <property type="entry name" value="Glyco_transf_4"/>
    <property type="match status" value="1"/>
</dbReference>
<organism evidence="5 6">
    <name type="scientific">Xylaria bambusicola</name>
    <dbReference type="NCBI Taxonomy" id="326684"/>
    <lineage>
        <taxon>Eukaryota</taxon>
        <taxon>Fungi</taxon>
        <taxon>Dikarya</taxon>
        <taxon>Ascomycota</taxon>
        <taxon>Pezizomycotina</taxon>
        <taxon>Sordariomycetes</taxon>
        <taxon>Xylariomycetidae</taxon>
        <taxon>Xylariales</taxon>
        <taxon>Xylariaceae</taxon>
        <taxon>Xylaria</taxon>
    </lineage>
</organism>
<dbReference type="InterPro" id="IPR028098">
    <property type="entry name" value="Glyco_trans_4-like_N"/>
</dbReference>
<keyword evidence="2" id="KW-1133">Transmembrane helix</keyword>
<reference evidence="5 6" key="1">
    <citation type="submission" date="2023-10" db="EMBL/GenBank/DDBJ databases">
        <title>Draft genome sequence of Xylaria bambusicola isolate GMP-LS, the root and basal stem rot pathogen of sugarcane in Indonesia.</title>
        <authorList>
            <person name="Selvaraj P."/>
            <person name="Muralishankar V."/>
            <person name="Muruganantham S."/>
            <person name="Sp S."/>
            <person name="Haryani S."/>
            <person name="Lau K.J.X."/>
            <person name="Naqvi N.I."/>
        </authorList>
    </citation>
    <scope>NUCLEOTIDE SEQUENCE [LARGE SCALE GENOMIC DNA]</scope>
    <source>
        <strain evidence="5">GMP-LS</strain>
    </source>
</reference>
<feature type="transmembrane region" description="Helical" evidence="2">
    <location>
        <begin position="457"/>
        <end position="479"/>
    </location>
</feature>
<dbReference type="EMBL" id="JAWHQM010000010">
    <property type="protein sequence ID" value="KAK5629011.1"/>
    <property type="molecule type" value="Genomic_DNA"/>
</dbReference>
<gene>
    <name evidence="5" type="ORF">RRF57_004726</name>
</gene>
<evidence type="ECO:0000259" key="4">
    <source>
        <dbReference type="Pfam" id="PF13439"/>
    </source>
</evidence>
<accession>A0AAN7UMA4</accession>
<keyword evidence="2" id="KW-0812">Transmembrane</keyword>
<keyword evidence="1" id="KW-0808">Transferase</keyword>
<dbReference type="Proteomes" id="UP001305414">
    <property type="component" value="Unassembled WGS sequence"/>
</dbReference>
<evidence type="ECO:0000256" key="2">
    <source>
        <dbReference type="SAM" id="Phobius"/>
    </source>
</evidence>
<dbReference type="GO" id="GO:0016757">
    <property type="term" value="F:glycosyltransferase activity"/>
    <property type="evidence" value="ECO:0007669"/>
    <property type="project" value="UniProtKB-KW"/>
</dbReference>
<dbReference type="InterPro" id="IPR050194">
    <property type="entry name" value="Glycosyltransferase_grp1"/>
</dbReference>
<dbReference type="PANTHER" id="PTHR45947">
    <property type="entry name" value="SULFOQUINOVOSYL TRANSFERASE SQD2"/>
    <property type="match status" value="1"/>
</dbReference>
<evidence type="ECO:0008006" key="7">
    <source>
        <dbReference type="Google" id="ProtNLM"/>
    </source>
</evidence>
<feature type="domain" description="Glycosyl transferase family 1" evidence="3">
    <location>
        <begin position="236"/>
        <end position="397"/>
    </location>
</feature>
<evidence type="ECO:0000313" key="6">
    <source>
        <dbReference type="Proteomes" id="UP001305414"/>
    </source>
</evidence>
<dbReference type="SUPFAM" id="SSF53756">
    <property type="entry name" value="UDP-Glycosyltransferase/glycogen phosphorylase"/>
    <property type="match status" value="1"/>
</dbReference>
<dbReference type="AlphaFoldDB" id="A0AAN7UMA4"/>